<feature type="transmembrane region" description="Helical" evidence="12">
    <location>
        <begin position="32"/>
        <end position="54"/>
    </location>
</feature>
<dbReference type="InterPro" id="IPR003439">
    <property type="entry name" value="ABC_transporter-like_ATP-bd"/>
</dbReference>
<dbReference type="SUPFAM" id="SSF90123">
    <property type="entry name" value="ABC transporter transmembrane region"/>
    <property type="match status" value="1"/>
</dbReference>
<evidence type="ECO:0000256" key="4">
    <source>
        <dbReference type="ARBA" id="ARBA00022519"/>
    </source>
</evidence>
<dbReference type="GO" id="GO:0034040">
    <property type="term" value="F:ATPase-coupled lipid transmembrane transporter activity"/>
    <property type="evidence" value="ECO:0007669"/>
    <property type="project" value="TreeGrafter"/>
</dbReference>
<accession>A0A540R7Y9</accession>
<dbReference type="InterPro" id="IPR027417">
    <property type="entry name" value="P-loop_NTPase"/>
</dbReference>
<keyword evidence="8" id="KW-1278">Translocase</keyword>
<dbReference type="EMBL" id="VHIR01000005">
    <property type="protein sequence ID" value="TQE43838.1"/>
    <property type="molecule type" value="Genomic_DNA"/>
</dbReference>
<keyword evidence="6" id="KW-0547">Nucleotide-binding</keyword>
<proteinExistence type="inferred from homology"/>
<comment type="caution">
    <text evidence="15">The sequence shown here is derived from an EMBL/GenBank/DDBJ whole genome shotgun (WGS) entry which is preliminary data.</text>
</comment>
<dbReference type="InterPro" id="IPR011527">
    <property type="entry name" value="ABC1_TM_dom"/>
</dbReference>
<evidence type="ECO:0000256" key="9">
    <source>
        <dbReference type="ARBA" id="ARBA00022989"/>
    </source>
</evidence>
<gene>
    <name evidence="15" type="ORF">EJK80_04660</name>
</gene>
<keyword evidence="2" id="KW-0813">Transport</keyword>
<keyword evidence="10 12" id="KW-0472">Membrane</keyword>
<keyword evidence="9 12" id="KW-1133">Transmembrane helix</keyword>
<dbReference type="GO" id="GO:0016887">
    <property type="term" value="F:ATP hydrolysis activity"/>
    <property type="evidence" value="ECO:0007669"/>
    <property type="project" value="InterPro"/>
</dbReference>
<evidence type="ECO:0000256" key="8">
    <source>
        <dbReference type="ARBA" id="ARBA00022967"/>
    </source>
</evidence>
<dbReference type="SUPFAM" id="SSF52540">
    <property type="entry name" value="P-loop containing nucleoside triphosphate hydrolases"/>
    <property type="match status" value="1"/>
</dbReference>
<keyword evidence="7 15" id="KW-0067">ATP-binding</keyword>
<dbReference type="STRING" id="1686286.GCA_900092335_00744"/>
<feature type="transmembrane region" description="Helical" evidence="12">
    <location>
        <begin position="158"/>
        <end position="191"/>
    </location>
</feature>
<dbReference type="SMART" id="SM00382">
    <property type="entry name" value="AAA"/>
    <property type="match status" value="1"/>
</dbReference>
<dbReference type="Pfam" id="PF00005">
    <property type="entry name" value="ABC_tran"/>
    <property type="match status" value="1"/>
</dbReference>
<organism evidence="15 16">
    <name type="scientific">Corynebacterium phoceense</name>
    <dbReference type="NCBI Taxonomy" id="1686286"/>
    <lineage>
        <taxon>Bacteria</taxon>
        <taxon>Bacillati</taxon>
        <taxon>Actinomycetota</taxon>
        <taxon>Actinomycetes</taxon>
        <taxon>Mycobacteriales</taxon>
        <taxon>Corynebacteriaceae</taxon>
        <taxon>Corynebacterium</taxon>
    </lineage>
</organism>
<evidence type="ECO:0000259" key="14">
    <source>
        <dbReference type="PROSITE" id="PS50929"/>
    </source>
</evidence>
<name>A0A540R7Y9_9CORY</name>
<feature type="domain" description="ABC transmembrane type-1" evidence="14">
    <location>
        <begin position="36"/>
        <end position="321"/>
    </location>
</feature>
<reference evidence="15 16" key="1">
    <citation type="submission" date="2019-06" db="EMBL/GenBank/DDBJ databases">
        <title>Draft genome of C. phoceense Strain 272.</title>
        <authorList>
            <person name="Pacheco L.G.C."/>
            <person name="Barberis C.M."/>
            <person name="Almuzara M.N."/>
            <person name="Traglia G.M."/>
            <person name="Santos C.S."/>
            <person name="Rocha D.J.P.G."/>
            <person name="Aguiar E.R.G.R."/>
            <person name="Vay C.A."/>
        </authorList>
    </citation>
    <scope>NUCLEOTIDE SEQUENCE [LARGE SCALE GENOMIC DNA]</scope>
    <source>
        <strain evidence="15 16">272</strain>
    </source>
</reference>
<dbReference type="FunFam" id="3.40.50.300:FF:001001">
    <property type="entry name" value="Multidrug ABC transporter ATP-binding protein"/>
    <property type="match status" value="1"/>
</dbReference>
<evidence type="ECO:0000256" key="11">
    <source>
        <dbReference type="ARBA" id="ARBA00023455"/>
    </source>
</evidence>
<dbReference type="InterPro" id="IPR036640">
    <property type="entry name" value="ABC1_TM_sf"/>
</dbReference>
<dbReference type="GO" id="GO:0005524">
    <property type="term" value="F:ATP binding"/>
    <property type="evidence" value="ECO:0007669"/>
    <property type="project" value="UniProtKB-KW"/>
</dbReference>
<dbReference type="PROSITE" id="PS50929">
    <property type="entry name" value="ABC_TM1F"/>
    <property type="match status" value="1"/>
</dbReference>
<evidence type="ECO:0000256" key="6">
    <source>
        <dbReference type="ARBA" id="ARBA00022741"/>
    </source>
</evidence>
<dbReference type="Gene3D" id="3.40.50.300">
    <property type="entry name" value="P-loop containing nucleotide triphosphate hydrolases"/>
    <property type="match status" value="1"/>
</dbReference>
<evidence type="ECO:0000256" key="3">
    <source>
        <dbReference type="ARBA" id="ARBA00022475"/>
    </source>
</evidence>
<sequence>MRNRHVDALAPATPRESWRLLKSLPSAPSRGWLWRIALIFAATIVMMNLGSQLLGRIVDLINGMSLPVLGSGRSAMIAALVLIGLALLAEQLGRTVGGYLLQSRSRRLATDLRTAALDSVLRAPVPRIMELGTGNVITRLSKDIDNVVMAVSMMGERLAITLFILPITAVTMLFIHPAYALLFLVAAAIMYPFIKGTIRDIPAVANYVSSSEATRNNILLDTIRALPTLREYHLGPWATRRMERQSWDTVQAWADKVPLVNRIIGQGTLTFGILLLGSLVMSVPMVHWDWITQGQAAAAVLLVTRLEIHVFNILFFAGEIQYAVTSLGRAVSLATLAGNEGTSEGPVLTASPAVTIEGLSYSYPGGEPVLRHVDLELAAGTTTALVGTSGAGKSTLAALVAGLQYPSAGRIRVGGIDTATVPNTWVTQHVALVTQDVHLFSGTLREDLHMAGPELSDAALLSALAAVGLTPDTAAWERDLPLGLDTPIGAGNNEVSAEVAQQISLARMVLRQPPVLIMDEATSEAGSEHAAVLESAARTVAEGRTTLVVAHRLDQAREADRIIVMEQGEIVEDGNHASLMELGGRYARAYRQWEGSSTESS</sequence>
<comment type="similarity">
    <text evidence="11">Belongs to the ABC transporter superfamily. Siderophore-Fe(3+) uptake transporter (SIUT) (TC 3.A.1.21) family.</text>
</comment>
<dbReference type="PROSITE" id="PS50893">
    <property type="entry name" value="ABC_TRANSPORTER_2"/>
    <property type="match status" value="1"/>
</dbReference>
<dbReference type="Gene3D" id="1.20.1560.10">
    <property type="entry name" value="ABC transporter type 1, transmembrane domain"/>
    <property type="match status" value="1"/>
</dbReference>
<evidence type="ECO:0000256" key="1">
    <source>
        <dbReference type="ARBA" id="ARBA00004429"/>
    </source>
</evidence>
<dbReference type="InterPro" id="IPR003593">
    <property type="entry name" value="AAA+_ATPase"/>
</dbReference>
<dbReference type="InterPro" id="IPR039421">
    <property type="entry name" value="Type_1_exporter"/>
</dbReference>
<dbReference type="GO" id="GO:0005886">
    <property type="term" value="C:plasma membrane"/>
    <property type="evidence" value="ECO:0007669"/>
    <property type="project" value="UniProtKB-SubCell"/>
</dbReference>
<dbReference type="GO" id="GO:0140359">
    <property type="term" value="F:ABC-type transporter activity"/>
    <property type="evidence" value="ECO:0007669"/>
    <property type="project" value="InterPro"/>
</dbReference>
<feature type="domain" description="ABC transporter" evidence="13">
    <location>
        <begin position="354"/>
        <end position="592"/>
    </location>
</feature>
<evidence type="ECO:0000256" key="2">
    <source>
        <dbReference type="ARBA" id="ARBA00022448"/>
    </source>
</evidence>
<dbReference type="AlphaFoldDB" id="A0A540R7Y9"/>
<protein>
    <submittedName>
        <fullName evidence="15">ABC transporter ATP-binding protein</fullName>
    </submittedName>
</protein>
<dbReference type="RefSeq" id="WP_066511167.1">
    <property type="nucleotide sequence ID" value="NZ_JADPQA010000007.1"/>
</dbReference>
<dbReference type="Proteomes" id="UP000318080">
    <property type="component" value="Unassembled WGS sequence"/>
</dbReference>
<evidence type="ECO:0000313" key="16">
    <source>
        <dbReference type="Proteomes" id="UP000318080"/>
    </source>
</evidence>
<evidence type="ECO:0000313" key="15">
    <source>
        <dbReference type="EMBL" id="TQE43838.1"/>
    </source>
</evidence>
<keyword evidence="16" id="KW-1185">Reference proteome</keyword>
<keyword evidence="4" id="KW-0997">Cell inner membrane</keyword>
<evidence type="ECO:0000256" key="12">
    <source>
        <dbReference type="SAM" id="Phobius"/>
    </source>
</evidence>
<keyword evidence="3" id="KW-1003">Cell membrane</keyword>
<evidence type="ECO:0000256" key="7">
    <source>
        <dbReference type="ARBA" id="ARBA00022840"/>
    </source>
</evidence>
<evidence type="ECO:0000256" key="10">
    <source>
        <dbReference type="ARBA" id="ARBA00023136"/>
    </source>
</evidence>
<dbReference type="GeneID" id="79852062"/>
<keyword evidence="5 12" id="KW-0812">Transmembrane</keyword>
<comment type="subcellular location">
    <subcellularLocation>
        <location evidence="1">Cell inner membrane</location>
        <topology evidence="1">Multi-pass membrane protein</topology>
    </subcellularLocation>
</comment>
<evidence type="ECO:0000259" key="13">
    <source>
        <dbReference type="PROSITE" id="PS50893"/>
    </source>
</evidence>
<dbReference type="PANTHER" id="PTHR24221:SF654">
    <property type="entry name" value="ATP-BINDING CASSETTE SUB-FAMILY B MEMBER 6"/>
    <property type="match status" value="1"/>
</dbReference>
<feature type="transmembrane region" description="Helical" evidence="12">
    <location>
        <begin position="66"/>
        <end position="89"/>
    </location>
</feature>
<dbReference type="PANTHER" id="PTHR24221">
    <property type="entry name" value="ATP-BINDING CASSETTE SUB-FAMILY B"/>
    <property type="match status" value="1"/>
</dbReference>
<evidence type="ECO:0000256" key="5">
    <source>
        <dbReference type="ARBA" id="ARBA00022692"/>
    </source>
</evidence>
<dbReference type="Pfam" id="PF00664">
    <property type="entry name" value="ABC_membrane"/>
    <property type="match status" value="1"/>
</dbReference>